<dbReference type="InterPro" id="IPR044946">
    <property type="entry name" value="Restrct_endonuc_typeI_TRD_sf"/>
</dbReference>
<dbReference type="Gene3D" id="3.90.220.20">
    <property type="entry name" value="DNA methylase specificity domains"/>
    <property type="match status" value="2"/>
</dbReference>
<sequence length="392" mass="42108">MTSCWPVAPLGALVDCLDTRRVPLNRAQRAQRSGAVPYHGASGITGYVDQALFDGALVLLGEDGAPFLDPSRDVAFFHEGPLWAGNHVHVLRPRAGMDGRFLAHALNTVCYAAHVDGTTRRKLVRARMNSLPVPCPPLYRQKAIAVMLDHAMQRIDDQMAELARQAALAGEWIRAEIQHAIGYDGGAWPPSVPPGHVIRPLAAMFDITGGGTPATTRPENWGGDVTWITPADLPDGPPAWITGGVRSLSAIGLESCRAAVVPAGALVVSTRAPVGRVGIGRRPFSVSQGCKALVRRTEDVDPCYAALFLHVAGSELRRRAGGSIFAELDTATLASLELCLPPLPTQREIAQTVWRKQDRHASQVRARERVAAHLGEYRVALRVAAVNGQLTC</sequence>
<evidence type="ECO:0000256" key="1">
    <source>
        <dbReference type="ARBA" id="ARBA00010923"/>
    </source>
</evidence>
<accession>A0A347WE74</accession>
<dbReference type="InterPro" id="IPR000055">
    <property type="entry name" value="Restrct_endonuc_typeI_TRD"/>
</dbReference>
<dbReference type="InterPro" id="IPR051212">
    <property type="entry name" value="Type-I_RE_S_subunit"/>
</dbReference>
<organism evidence="5 6">
    <name type="scientific">Komagataeibacter saccharivorans</name>
    <dbReference type="NCBI Taxonomy" id="265959"/>
    <lineage>
        <taxon>Bacteria</taxon>
        <taxon>Pseudomonadati</taxon>
        <taxon>Pseudomonadota</taxon>
        <taxon>Alphaproteobacteria</taxon>
        <taxon>Acetobacterales</taxon>
        <taxon>Acetobacteraceae</taxon>
        <taxon>Komagataeibacter</taxon>
    </lineage>
</organism>
<proteinExistence type="inferred from homology"/>
<evidence type="ECO:0000259" key="4">
    <source>
        <dbReference type="Pfam" id="PF01420"/>
    </source>
</evidence>
<reference evidence="5 6" key="1">
    <citation type="submission" date="2017-08" db="EMBL/GenBank/DDBJ databases">
        <title>Complete genome sequence of Gluconacetobacter saccharivorans CV1 isolated from Fermented Vinegar.</title>
        <authorList>
            <person name="Kim S.-Y."/>
        </authorList>
    </citation>
    <scope>NUCLEOTIDE SEQUENCE [LARGE SCALE GENOMIC DNA]</scope>
    <source>
        <strain evidence="5 6">CV1</strain>
    </source>
</reference>
<keyword evidence="6" id="KW-1185">Reference proteome</keyword>
<dbReference type="GO" id="GO:0003677">
    <property type="term" value="F:DNA binding"/>
    <property type="evidence" value="ECO:0007669"/>
    <property type="project" value="UniProtKB-KW"/>
</dbReference>
<evidence type="ECO:0000256" key="3">
    <source>
        <dbReference type="ARBA" id="ARBA00023125"/>
    </source>
</evidence>
<dbReference type="Proteomes" id="UP000264120">
    <property type="component" value="Chromosome"/>
</dbReference>
<feature type="domain" description="Type I restriction modification DNA specificity" evidence="4">
    <location>
        <begin position="31"/>
        <end position="151"/>
    </location>
</feature>
<feature type="domain" description="Type I restriction modification DNA specificity" evidence="4">
    <location>
        <begin position="200"/>
        <end position="352"/>
    </location>
</feature>
<dbReference type="REBASE" id="271859">
    <property type="entry name" value="S.KsaCV1VI"/>
</dbReference>
<name>A0A347WE74_9PROT</name>
<evidence type="ECO:0000256" key="2">
    <source>
        <dbReference type="ARBA" id="ARBA00022747"/>
    </source>
</evidence>
<dbReference type="KEGG" id="ksc:CD178_02419"/>
<keyword evidence="3" id="KW-0238">DNA-binding</keyword>
<dbReference type="EMBL" id="CP023036">
    <property type="protein sequence ID" value="AXY23167.1"/>
    <property type="molecule type" value="Genomic_DNA"/>
</dbReference>
<dbReference type="GO" id="GO:0009307">
    <property type="term" value="P:DNA restriction-modification system"/>
    <property type="evidence" value="ECO:0007669"/>
    <property type="project" value="UniProtKB-KW"/>
</dbReference>
<keyword evidence="2" id="KW-0680">Restriction system</keyword>
<dbReference type="PANTHER" id="PTHR43140:SF1">
    <property type="entry name" value="TYPE I RESTRICTION ENZYME ECOKI SPECIFICITY SUBUNIT"/>
    <property type="match status" value="1"/>
</dbReference>
<gene>
    <name evidence="5" type="ORF">CD178_02419</name>
</gene>
<evidence type="ECO:0000313" key="5">
    <source>
        <dbReference type="EMBL" id="AXY23167.1"/>
    </source>
</evidence>
<dbReference type="SUPFAM" id="SSF116734">
    <property type="entry name" value="DNA methylase specificity domain"/>
    <property type="match status" value="2"/>
</dbReference>
<comment type="similarity">
    <text evidence="1">Belongs to the type-I restriction system S methylase family.</text>
</comment>
<dbReference type="Pfam" id="PF01420">
    <property type="entry name" value="Methylase_S"/>
    <property type="match status" value="2"/>
</dbReference>
<protein>
    <submittedName>
        <fullName evidence="5">EcoKI restriction-modification system protein HsdS</fullName>
    </submittedName>
</protein>
<dbReference type="OrthoDB" id="512700at2"/>
<evidence type="ECO:0000313" key="6">
    <source>
        <dbReference type="Proteomes" id="UP000264120"/>
    </source>
</evidence>
<dbReference type="CDD" id="cd17262">
    <property type="entry name" value="RMtype1_S_Aco12261I-TRD2-CR2"/>
    <property type="match status" value="1"/>
</dbReference>
<dbReference type="PANTHER" id="PTHR43140">
    <property type="entry name" value="TYPE-1 RESTRICTION ENZYME ECOKI SPECIFICITY PROTEIN"/>
    <property type="match status" value="1"/>
</dbReference>
<dbReference type="RefSeq" id="WP_118963193.1">
    <property type="nucleotide sequence ID" value="NZ_CP023036.1"/>
</dbReference>
<dbReference type="AlphaFoldDB" id="A0A347WE74"/>